<evidence type="ECO:0000256" key="3">
    <source>
        <dbReference type="SAM" id="MobiDB-lite"/>
    </source>
</evidence>
<feature type="signal peptide" evidence="4">
    <location>
        <begin position="1"/>
        <end position="21"/>
    </location>
</feature>
<dbReference type="PROSITE" id="PS51170">
    <property type="entry name" value="CW"/>
    <property type="match status" value="2"/>
</dbReference>
<dbReference type="Proteomes" id="UP000199820">
    <property type="component" value="Unassembled WGS sequence"/>
</dbReference>
<dbReference type="EMBL" id="FOIL01000003">
    <property type="protein sequence ID" value="SET02669.1"/>
    <property type="molecule type" value="Genomic_DNA"/>
</dbReference>
<feature type="region of interest" description="Disordered" evidence="3">
    <location>
        <begin position="139"/>
        <end position="160"/>
    </location>
</feature>
<dbReference type="STRING" id="1526.SAMN02910262_01653"/>
<protein>
    <submittedName>
        <fullName evidence="5">Putative cell wall binding repeat-containing protein</fullName>
    </submittedName>
</protein>
<feature type="compositionally biased region" description="Basic and acidic residues" evidence="3">
    <location>
        <begin position="139"/>
        <end position="154"/>
    </location>
</feature>
<sequence length="276" mass="31174">MKTGLENMVRTVLMASMISMAFPFASAYAAAWEDTGNGWVYVNEAGERLTGWQQDGGQWYYLDENGLMKTGWIRDDGKWYLLDSSGAMMTGTVEDEETEYQFSDAGDLTSAAKKKNEGGGSFPIGFYTEIQQEFADSLNESKQDDGEDRDKTSDRDDDSPFDYDKDKAFVIDAVLQRTAEHRLEAALANGYLNSAVTGEGTIDDYYAANLPKWKSKRHMEIYISNTYDASTAFDRLMARHSETKKKRVDRAVYYSRAGIAVAEKKGRLYFMIELSR</sequence>
<gene>
    <name evidence="5" type="ORF">SAMN04487771_1003112</name>
</gene>
<reference evidence="5 6" key="1">
    <citation type="submission" date="2016-10" db="EMBL/GenBank/DDBJ databases">
        <authorList>
            <person name="de Groot N.N."/>
        </authorList>
    </citation>
    <scope>NUCLEOTIDE SEQUENCE [LARGE SCALE GENOMIC DNA]</scope>
    <source>
        <strain evidence="5 6">KH1P1</strain>
    </source>
</reference>
<dbReference type="OrthoDB" id="1901586at2"/>
<dbReference type="AlphaFoldDB" id="A0A1I0B7F4"/>
<evidence type="ECO:0000313" key="5">
    <source>
        <dbReference type="EMBL" id="SET02669.1"/>
    </source>
</evidence>
<keyword evidence="4" id="KW-0732">Signal</keyword>
<proteinExistence type="predicted"/>
<dbReference type="InterPro" id="IPR018337">
    <property type="entry name" value="Cell_wall/Cho-bd_repeat"/>
</dbReference>
<feature type="chain" id="PRO_5039650199" evidence="4">
    <location>
        <begin position="22"/>
        <end position="276"/>
    </location>
</feature>
<evidence type="ECO:0000313" key="6">
    <source>
        <dbReference type="Proteomes" id="UP000199820"/>
    </source>
</evidence>
<organism evidence="5 6">
    <name type="scientific">[Clostridium] aminophilum</name>
    <dbReference type="NCBI Taxonomy" id="1526"/>
    <lineage>
        <taxon>Bacteria</taxon>
        <taxon>Bacillati</taxon>
        <taxon>Bacillota</taxon>
        <taxon>Clostridia</taxon>
        <taxon>Lachnospirales</taxon>
        <taxon>Lachnospiraceae</taxon>
    </lineage>
</organism>
<dbReference type="Pfam" id="PF19127">
    <property type="entry name" value="Choline_bind_3"/>
    <property type="match status" value="1"/>
</dbReference>
<evidence type="ECO:0000256" key="4">
    <source>
        <dbReference type="SAM" id="SignalP"/>
    </source>
</evidence>
<dbReference type="SUPFAM" id="SSF69360">
    <property type="entry name" value="Cell wall binding repeat"/>
    <property type="match status" value="1"/>
</dbReference>
<dbReference type="Gene3D" id="2.10.270.20">
    <property type="match status" value="1"/>
</dbReference>
<name>A0A1I0B7F4_9FIRM</name>
<keyword evidence="1" id="KW-0677">Repeat</keyword>
<dbReference type="eggNOG" id="COG5263">
    <property type="taxonomic scope" value="Bacteria"/>
</dbReference>
<evidence type="ECO:0000256" key="1">
    <source>
        <dbReference type="ARBA" id="ARBA00022737"/>
    </source>
</evidence>
<evidence type="ECO:0000256" key="2">
    <source>
        <dbReference type="PROSITE-ProRule" id="PRU00591"/>
    </source>
</evidence>
<dbReference type="RefSeq" id="WP_074648340.1">
    <property type="nucleotide sequence ID" value="NZ_FOIL01000003.1"/>
</dbReference>
<feature type="repeat" description="Cell wall-binding" evidence="2">
    <location>
        <begin position="69"/>
        <end position="88"/>
    </location>
</feature>
<accession>A0A1I0B7F4</accession>
<keyword evidence="6" id="KW-1185">Reference proteome</keyword>
<feature type="repeat" description="Cell wall-binding" evidence="2">
    <location>
        <begin position="49"/>
        <end position="68"/>
    </location>
</feature>